<dbReference type="Proteomes" id="UP001055811">
    <property type="component" value="Linkage Group LG03"/>
</dbReference>
<sequence length="701" mass="79108">MASSCSATGSASVGTSGITRNYTNDDVAEIKTTTRSADVWSNFDYCVMRDGAKKARCKKCGRFYSSTSNSTLRSHISSGCKAIQQTSTDPTQTTIGSDGALFVYDNDAVREAFAKFVIQEALPFDHFDNPRLTEIIKTKLQPRYSAVSRTTLRRDAIALWAKAKSEIIVGFANYKNSISLTCDVWTAPHGNANSYLAVTAHWFHPDSWLMMKRTIDFKLFGYPHTGANLLKILLDVMAEYKIDDKVFSMSLDNASNNTNAINRMKLRLKPILDGDFFHTRCIAHIINISVQAGLQVCDDLRTKFKNLLNTIYGTSNQRQANYRFFCAQCNEPCLGPNFDTPTRWNSTCFMFESILRQKLTLNAFNEILVEKRRSVSIPESDWNLLQELTHFLQIFKEATTLLSGVYYPTSPLVLNQIFLMTEKMANFEYSSITLFQNMVIAMKSKFLKYFRELPLVFTCAAALNPTINVGGVNVLMGQIYENLGLSELEPNFVQTQIFKFNDSFKKLFEMYATKYGQPTNVIVDHIRRGMAGSSSSGRNVNINLYNTLMEDATKRQRTSAPSSELGNYMATNFLAHFTVEEFQNFDILAWWKEKEVQFPILSAMARDLLTVQASTVASESAFSFSGRVITERRSKLTAESMEVCVCLKDYLDGVERIQHCVSLEGPLLPPVEEYIQEEEVAMGISPPTTEVDEGEIEEFSD</sequence>
<proteinExistence type="predicted"/>
<reference evidence="2" key="1">
    <citation type="journal article" date="2022" name="Mol. Ecol. Resour.">
        <title>The genomes of chicory, endive, great burdock and yacon provide insights into Asteraceae palaeo-polyploidization history and plant inulin production.</title>
        <authorList>
            <person name="Fan W."/>
            <person name="Wang S."/>
            <person name="Wang H."/>
            <person name="Wang A."/>
            <person name="Jiang F."/>
            <person name="Liu H."/>
            <person name="Zhao H."/>
            <person name="Xu D."/>
            <person name="Zhang Y."/>
        </authorList>
    </citation>
    <scope>NUCLEOTIDE SEQUENCE [LARGE SCALE GENOMIC DNA]</scope>
    <source>
        <strain evidence="2">cv. Punajuju</strain>
    </source>
</reference>
<dbReference type="EMBL" id="CM042011">
    <property type="protein sequence ID" value="KAI3766126.1"/>
    <property type="molecule type" value="Genomic_DNA"/>
</dbReference>
<reference evidence="1 2" key="2">
    <citation type="journal article" date="2022" name="Mol. Ecol. Resour.">
        <title>The genomes of chicory, endive, great burdock and yacon provide insights into Asteraceae paleo-polyploidization history and plant inulin production.</title>
        <authorList>
            <person name="Fan W."/>
            <person name="Wang S."/>
            <person name="Wang H."/>
            <person name="Wang A."/>
            <person name="Jiang F."/>
            <person name="Liu H."/>
            <person name="Zhao H."/>
            <person name="Xu D."/>
            <person name="Zhang Y."/>
        </authorList>
    </citation>
    <scope>NUCLEOTIDE SEQUENCE [LARGE SCALE GENOMIC DNA]</scope>
    <source>
        <strain evidence="2">cv. Punajuju</strain>
        <tissue evidence="1">Leaves</tissue>
    </source>
</reference>
<organism evidence="1 2">
    <name type="scientific">Cichorium intybus</name>
    <name type="common">Chicory</name>
    <dbReference type="NCBI Taxonomy" id="13427"/>
    <lineage>
        <taxon>Eukaryota</taxon>
        <taxon>Viridiplantae</taxon>
        <taxon>Streptophyta</taxon>
        <taxon>Embryophyta</taxon>
        <taxon>Tracheophyta</taxon>
        <taxon>Spermatophyta</taxon>
        <taxon>Magnoliopsida</taxon>
        <taxon>eudicotyledons</taxon>
        <taxon>Gunneridae</taxon>
        <taxon>Pentapetalae</taxon>
        <taxon>asterids</taxon>
        <taxon>campanulids</taxon>
        <taxon>Asterales</taxon>
        <taxon>Asteraceae</taxon>
        <taxon>Cichorioideae</taxon>
        <taxon>Cichorieae</taxon>
        <taxon>Cichoriinae</taxon>
        <taxon>Cichorium</taxon>
    </lineage>
</organism>
<gene>
    <name evidence="1" type="ORF">L2E82_16176</name>
</gene>
<name>A0ACB9F5F5_CICIN</name>
<accession>A0ACB9F5F5</accession>
<evidence type="ECO:0000313" key="1">
    <source>
        <dbReference type="EMBL" id="KAI3766126.1"/>
    </source>
</evidence>
<evidence type="ECO:0000313" key="2">
    <source>
        <dbReference type="Proteomes" id="UP001055811"/>
    </source>
</evidence>
<comment type="caution">
    <text evidence="1">The sequence shown here is derived from an EMBL/GenBank/DDBJ whole genome shotgun (WGS) entry which is preliminary data.</text>
</comment>
<protein>
    <submittedName>
        <fullName evidence="1">Uncharacterized protein</fullName>
    </submittedName>
</protein>
<keyword evidence="2" id="KW-1185">Reference proteome</keyword>